<organism evidence="1 2">
    <name type="scientific">Ramalina farinacea</name>
    <dbReference type="NCBI Taxonomy" id="258253"/>
    <lineage>
        <taxon>Eukaryota</taxon>
        <taxon>Fungi</taxon>
        <taxon>Dikarya</taxon>
        <taxon>Ascomycota</taxon>
        <taxon>Pezizomycotina</taxon>
        <taxon>Lecanoromycetes</taxon>
        <taxon>OSLEUM clade</taxon>
        <taxon>Lecanoromycetidae</taxon>
        <taxon>Lecanorales</taxon>
        <taxon>Lecanorineae</taxon>
        <taxon>Ramalinaceae</taxon>
        <taxon>Ramalina</taxon>
    </lineage>
</organism>
<reference evidence="1" key="1">
    <citation type="journal article" date="2023" name="Genome Biol. Evol.">
        <title>First Whole Genome Sequence and Flow Cytometry Genome Size Data for the Lichen-Forming Fungus Ramalina farinacea (Ascomycota).</title>
        <authorList>
            <person name="Llewellyn T."/>
            <person name="Mian S."/>
            <person name="Hill R."/>
            <person name="Leitch I.J."/>
            <person name="Gaya E."/>
        </authorList>
    </citation>
    <scope>NUCLEOTIDE SEQUENCE</scope>
    <source>
        <strain evidence="1">LIQ254RAFAR</strain>
    </source>
</reference>
<proteinExistence type="predicted"/>
<comment type="caution">
    <text evidence="1">The sequence shown here is derived from an EMBL/GenBank/DDBJ whole genome shotgun (WGS) entry which is preliminary data.</text>
</comment>
<dbReference type="EMBL" id="JAPUFD010000022">
    <property type="protein sequence ID" value="MDI1492945.1"/>
    <property type="molecule type" value="Genomic_DNA"/>
</dbReference>
<keyword evidence="2" id="KW-1185">Reference proteome</keyword>
<name>A0AA43U0K6_9LECA</name>
<dbReference type="Proteomes" id="UP001161017">
    <property type="component" value="Unassembled WGS sequence"/>
</dbReference>
<accession>A0AA43U0K6</accession>
<evidence type="ECO:0000313" key="2">
    <source>
        <dbReference type="Proteomes" id="UP001161017"/>
    </source>
</evidence>
<dbReference type="AlphaFoldDB" id="A0AA43U0K6"/>
<gene>
    <name evidence="1" type="ORF">OHK93_004729</name>
</gene>
<protein>
    <submittedName>
        <fullName evidence="1">Uncharacterized protein</fullName>
    </submittedName>
</protein>
<evidence type="ECO:0000313" key="1">
    <source>
        <dbReference type="EMBL" id="MDI1492945.1"/>
    </source>
</evidence>
<sequence>MTPREAQMLLKALNASFKDDISERHPTKGVINANAHVKSILTSPLLVERPAGMTAANMTSPEPSSKSITRQSGPMQILQKHISCGTITLKSATLCLKALRKQCQASPHPPTAMQHTKAGETTLHWLWSSGQLTSFHFLKDLRFVQELVPCLVAEGNASLPNNWMAVGYETLKKELSMSSLNRLFGDISLAIVKSEIKFGTGLATAVTGFLSSLRQHQGDRSKRELHSIYGRTGRSLVHAIETAQASAKLPPATYTALRTSAQAWSKPNSFSSAWLALHDPTSSSVTETVSYLEHLDFDAMKDAREQRWRPTVDLSLRAAGILLEQNRRSRAAAIMEVLKTRFPSHVGHREPDSRPTAAKIEKYSMAEAMNVRLLQSLVAD</sequence>